<dbReference type="Pfam" id="PF00890">
    <property type="entry name" value="FAD_binding_2"/>
    <property type="match status" value="1"/>
</dbReference>
<dbReference type="AlphaFoldDB" id="A0A7X2ILJ6"/>
<organism evidence="6 7">
    <name type="scientific">Pseudoduganella rivuli</name>
    <dbReference type="NCBI Taxonomy" id="2666085"/>
    <lineage>
        <taxon>Bacteria</taxon>
        <taxon>Pseudomonadati</taxon>
        <taxon>Pseudomonadota</taxon>
        <taxon>Betaproteobacteria</taxon>
        <taxon>Burkholderiales</taxon>
        <taxon>Oxalobacteraceae</taxon>
        <taxon>Telluria group</taxon>
        <taxon>Pseudoduganella</taxon>
    </lineage>
</organism>
<keyword evidence="7" id="KW-1185">Reference proteome</keyword>
<dbReference type="Gene3D" id="3.90.700.10">
    <property type="entry name" value="Succinate dehydrogenase/fumarate reductase flavoprotein, catalytic domain"/>
    <property type="match status" value="1"/>
</dbReference>
<evidence type="ECO:0000256" key="4">
    <source>
        <dbReference type="ARBA" id="ARBA00023002"/>
    </source>
</evidence>
<keyword evidence="4" id="KW-0560">Oxidoreductase</keyword>
<dbReference type="InterPro" id="IPR027477">
    <property type="entry name" value="Succ_DH/fumarate_Rdtase_cat_sf"/>
</dbReference>
<evidence type="ECO:0000256" key="1">
    <source>
        <dbReference type="ARBA" id="ARBA00001974"/>
    </source>
</evidence>
<dbReference type="Proteomes" id="UP000446768">
    <property type="component" value="Unassembled WGS sequence"/>
</dbReference>
<evidence type="ECO:0000259" key="5">
    <source>
        <dbReference type="Pfam" id="PF00890"/>
    </source>
</evidence>
<evidence type="ECO:0000313" key="7">
    <source>
        <dbReference type="Proteomes" id="UP000446768"/>
    </source>
</evidence>
<comment type="caution">
    <text evidence="6">The sequence shown here is derived from an EMBL/GenBank/DDBJ whole genome shotgun (WGS) entry which is preliminary data.</text>
</comment>
<dbReference type="PANTHER" id="PTHR43400">
    <property type="entry name" value="FUMARATE REDUCTASE"/>
    <property type="match status" value="1"/>
</dbReference>
<reference evidence="6 7" key="1">
    <citation type="submission" date="2019-11" db="EMBL/GenBank/DDBJ databases">
        <title>Novel species isolated from a subtropical stream in China.</title>
        <authorList>
            <person name="Lu H."/>
        </authorList>
    </citation>
    <scope>NUCLEOTIDE SEQUENCE [LARGE SCALE GENOMIC DNA]</scope>
    <source>
        <strain evidence="6 7">FT92W</strain>
    </source>
</reference>
<comment type="cofactor">
    <cofactor evidence="1">
        <name>FAD</name>
        <dbReference type="ChEBI" id="CHEBI:57692"/>
    </cofactor>
</comment>
<evidence type="ECO:0000256" key="2">
    <source>
        <dbReference type="ARBA" id="ARBA00022630"/>
    </source>
</evidence>
<dbReference type="NCBIfam" id="NF005511">
    <property type="entry name" value="PRK07121.1-4"/>
    <property type="match status" value="1"/>
</dbReference>
<dbReference type="SUPFAM" id="SSF51905">
    <property type="entry name" value="FAD/NAD(P)-binding domain"/>
    <property type="match status" value="1"/>
</dbReference>
<dbReference type="Gene3D" id="3.50.50.60">
    <property type="entry name" value="FAD/NAD(P)-binding domain"/>
    <property type="match status" value="2"/>
</dbReference>
<gene>
    <name evidence="6" type="ORF">GJ700_10120</name>
</gene>
<name>A0A7X2ILJ6_9BURK</name>
<feature type="domain" description="FAD-dependent oxidoreductase 2 FAD-binding" evidence="5">
    <location>
        <begin position="25"/>
        <end position="513"/>
    </location>
</feature>
<dbReference type="SUPFAM" id="SSF56425">
    <property type="entry name" value="Succinate dehydrogenase/fumarate reductase flavoprotein, catalytic domain"/>
    <property type="match status" value="1"/>
</dbReference>
<evidence type="ECO:0000313" key="6">
    <source>
        <dbReference type="EMBL" id="MRV72069.1"/>
    </source>
</evidence>
<accession>A0A7X2ILJ6</accession>
<dbReference type="EMBL" id="WKJJ01000005">
    <property type="protein sequence ID" value="MRV72069.1"/>
    <property type="molecule type" value="Genomic_DNA"/>
</dbReference>
<dbReference type="GO" id="GO:0008202">
    <property type="term" value="P:steroid metabolic process"/>
    <property type="evidence" value="ECO:0007669"/>
    <property type="project" value="UniProtKB-ARBA"/>
</dbReference>
<dbReference type="PANTHER" id="PTHR43400:SF10">
    <property type="entry name" value="3-OXOSTEROID 1-DEHYDROGENASE"/>
    <property type="match status" value="1"/>
</dbReference>
<dbReference type="InterPro" id="IPR050315">
    <property type="entry name" value="FAD-oxidoreductase_2"/>
</dbReference>
<dbReference type="RefSeq" id="WP_154373239.1">
    <property type="nucleotide sequence ID" value="NZ_WKJJ01000005.1"/>
</dbReference>
<evidence type="ECO:0000256" key="3">
    <source>
        <dbReference type="ARBA" id="ARBA00022827"/>
    </source>
</evidence>
<keyword evidence="3" id="KW-0274">FAD</keyword>
<dbReference type="InterPro" id="IPR003953">
    <property type="entry name" value="FAD-dep_OxRdtase_2_FAD-bd"/>
</dbReference>
<dbReference type="GO" id="GO:0016491">
    <property type="term" value="F:oxidoreductase activity"/>
    <property type="evidence" value="ECO:0007669"/>
    <property type="project" value="UniProtKB-KW"/>
</dbReference>
<proteinExistence type="predicted"/>
<keyword evidence="2" id="KW-0285">Flavoprotein</keyword>
<sequence length="553" mass="58094">MELSPTQPPLQISASACHPWDDDCDVLVLGFGAAGACAALAASESGACVLVMDRFNRGGASAKSGGVVYAGGGTPQQLEAGVHDTPQAMFDYLRQETGDTVSHATLRAFCEGSRGMVAWLTGLGVQFDSRMPPVKTSYPQDGYYLYYSGSEAVPAFAQQAQPAPRGHRVKGRGMSGAALFGVLRAAVARAGIAVQGQAIARRLITDRAGNVIGAEVAQLRGAPGWLHRQLERFADTVHNMAPGLADGARAALSALEQRYAKVRHVRARGGVVLATGGFIFNRAMLGRHAPRYLRAWRLGATGCAGSGIALGESAGGATSHMHKVSAWRFINPPFDWARGIVVDRSGRRICNEEVYGARLGHAMCEQADGRAWLILDTRLRNAALRECRGGKLWLFQSGPAMLLMLFGAVKAPDAGTLAARLGMPPAQLRQTIDGYNLAARGGAPDALGKSPSMLAPLEGPLYAIDISMDSRLFPCPAITLGGLRVDEDTGAVLRADGRAIGGLYAAGRTALGIASNQYVSGLSLADCVWSGRRAGAAACQTHLLQRGDSYGQG</sequence>
<protein>
    <submittedName>
        <fullName evidence="6">FAD-binding protein</fullName>
    </submittedName>
</protein>
<dbReference type="InterPro" id="IPR036188">
    <property type="entry name" value="FAD/NAD-bd_sf"/>
</dbReference>